<sequence>MNSNQRQPSRSLTLWSDGTPDWAALERTSRPSASSSRPQPGPVIIPSALSLPHPALQKGQIEVLTMQPAFENPWLAYEATG</sequence>
<name>A0ABQ8WE38_PENCH</name>
<evidence type="ECO:0000256" key="1">
    <source>
        <dbReference type="SAM" id="MobiDB-lite"/>
    </source>
</evidence>
<organism evidence="2 3">
    <name type="scientific">Penicillium chrysogenum</name>
    <name type="common">Penicillium notatum</name>
    <dbReference type="NCBI Taxonomy" id="5076"/>
    <lineage>
        <taxon>Eukaryota</taxon>
        <taxon>Fungi</taxon>
        <taxon>Dikarya</taxon>
        <taxon>Ascomycota</taxon>
        <taxon>Pezizomycotina</taxon>
        <taxon>Eurotiomycetes</taxon>
        <taxon>Eurotiomycetidae</taxon>
        <taxon>Eurotiales</taxon>
        <taxon>Aspergillaceae</taxon>
        <taxon>Penicillium</taxon>
        <taxon>Penicillium chrysogenum species complex</taxon>
    </lineage>
</organism>
<reference evidence="2 3" key="1">
    <citation type="journal article" date="2023" name="IMA Fungus">
        <title>Comparative genomic study of the Penicillium genus elucidates a diverse pangenome and 15 lateral gene transfer events.</title>
        <authorList>
            <person name="Petersen C."/>
            <person name="Sorensen T."/>
            <person name="Nielsen M.R."/>
            <person name="Sondergaard T.E."/>
            <person name="Sorensen J.L."/>
            <person name="Fitzpatrick D.A."/>
            <person name="Frisvad J.C."/>
            <person name="Nielsen K.L."/>
        </authorList>
    </citation>
    <scope>NUCLEOTIDE SEQUENCE [LARGE SCALE GENOMIC DNA]</scope>
    <source>
        <strain evidence="2 3">IBT 3361</strain>
    </source>
</reference>
<dbReference type="Proteomes" id="UP001220256">
    <property type="component" value="Unassembled WGS sequence"/>
</dbReference>
<accession>A0ABQ8WE38</accession>
<feature type="region of interest" description="Disordered" evidence="1">
    <location>
        <begin position="26"/>
        <end position="48"/>
    </location>
</feature>
<keyword evidence="3" id="KW-1185">Reference proteome</keyword>
<evidence type="ECO:0000313" key="3">
    <source>
        <dbReference type="Proteomes" id="UP001220256"/>
    </source>
</evidence>
<evidence type="ECO:0000313" key="2">
    <source>
        <dbReference type="EMBL" id="KAJ5264655.1"/>
    </source>
</evidence>
<protein>
    <submittedName>
        <fullName evidence="2">Uncharacterized protein</fullName>
    </submittedName>
</protein>
<dbReference type="EMBL" id="JAPVEB010000004">
    <property type="protein sequence ID" value="KAJ5264655.1"/>
    <property type="molecule type" value="Genomic_DNA"/>
</dbReference>
<gene>
    <name evidence="2" type="ORF">N7505_007448</name>
</gene>
<proteinExistence type="predicted"/>
<comment type="caution">
    <text evidence="2">The sequence shown here is derived from an EMBL/GenBank/DDBJ whole genome shotgun (WGS) entry which is preliminary data.</text>
</comment>